<dbReference type="Pfam" id="PF12846">
    <property type="entry name" value="AAA_10"/>
    <property type="match status" value="1"/>
</dbReference>
<evidence type="ECO:0000256" key="1">
    <source>
        <dbReference type="SAM" id="MobiDB-lite"/>
    </source>
</evidence>
<keyword evidence="2" id="KW-0472">Membrane</keyword>
<sequence length="719" mass="82618">MSLRIKAPGRLDVDTKLFGQFTVKDLTRLLTPAALAYFTNAPIPVLASALVLGAVWYRWTPLGHHLDQLAYHAPRWFINKRQLKAPSVAPHRDEYVRLDRDTIAAVIQVSPTNLDMKTDTEQGALHNIYQDLLDTVTYPIHIHSQQRSRNLRNYKENIWQRGSPGTDLGEHYSQYINSLSEEEQSTTKHYIILKSEKDTGHWLLDKLQYNNYSRKKNRRSELDNRCREVITTLNTADLQAERLTESSLKSKVHRFSEGNVIIGGDTGPQTSPTWNSRREDYNSSHQYRKTLYISEYPSSVELGWPLQLLRTDGLIDVTQVIEPRDTGKATRKLQRISEKLNAEIDSFLSHGYRGTNKLESLLEDTEWILDLFADRKAQPVDHAVYITAHSKSKTKCRQTLRQIKNRLDTQQIKYGNTFLRTDQAYKTQQPLYPDPLNETQLVPSTTAAAGFPFGTQQTGQRNGVIYGVDTSDEAPILADRFQWPSHSMARMGMVGSGKSYAAKIELLRADLVYDDLQIIAVDPKKEYHEIIQSLDGTCITLPHKQSLEQLDDQHLCFQVEERGQRDDVDELVDLVQDIYSYTSKNQRKTLVLIDEARILMNHETGRQVLNQFVLEGRDTNTAVTLISQNASHFTYCREGREILDNMPCKVFMRHDRVPDDVVEYFQLSDRERQELHELKTGTESEYSEALLKISGKLDTRIKIESTDIEHQIINQGENQ</sequence>
<dbReference type="OrthoDB" id="270521at2157"/>
<protein>
    <submittedName>
        <fullName evidence="3">AAA-like domain-containing protein</fullName>
    </submittedName>
</protein>
<keyword evidence="4" id="KW-1185">Reference proteome</keyword>
<dbReference type="AlphaFoldDB" id="A0A1H3DJ60"/>
<name>A0A1H3DJ60_9EURY</name>
<organism evidence="3 4">
    <name type="scientific">Halobellus clavatus</name>
    <dbReference type="NCBI Taxonomy" id="660517"/>
    <lineage>
        <taxon>Archaea</taxon>
        <taxon>Methanobacteriati</taxon>
        <taxon>Methanobacteriota</taxon>
        <taxon>Stenosarchaea group</taxon>
        <taxon>Halobacteria</taxon>
        <taxon>Halobacteriales</taxon>
        <taxon>Haloferacaceae</taxon>
        <taxon>Halobellus</taxon>
    </lineage>
</organism>
<dbReference type="PANTHER" id="PTHR30121">
    <property type="entry name" value="UNCHARACTERIZED PROTEIN YJGR-RELATED"/>
    <property type="match status" value="1"/>
</dbReference>
<dbReference type="SUPFAM" id="SSF52540">
    <property type="entry name" value="P-loop containing nucleoside triphosphate hydrolases"/>
    <property type="match status" value="1"/>
</dbReference>
<dbReference type="Gene3D" id="3.40.50.300">
    <property type="entry name" value="P-loop containing nucleotide triphosphate hydrolases"/>
    <property type="match status" value="1"/>
</dbReference>
<proteinExistence type="predicted"/>
<evidence type="ECO:0000313" key="3">
    <source>
        <dbReference type="EMBL" id="SDX65699.1"/>
    </source>
</evidence>
<dbReference type="RefSeq" id="WP_089764910.1">
    <property type="nucleotide sequence ID" value="NZ_FNPB01000001.1"/>
</dbReference>
<dbReference type="EMBL" id="FNPB01000001">
    <property type="protein sequence ID" value="SDX65699.1"/>
    <property type="molecule type" value="Genomic_DNA"/>
</dbReference>
<dbReference type="InterPro" id="IPR051162">
    <property type="entry name" value="T4SS_component"/>
</dbReference>
<reference evidence="4" key="1">
    <citation type="submission" date="2016-10" db="EMBL/GenBank/DDBJ databases">
        <authorList>
            <person name="Varghese N."/>
            <person name="Submissions S."/>
        </authorList>
    </citation>
    <scope>NUCLEOTIDE SEQUENCE [LARGE SCALE GENOMIC DNA]</scope>
    <source>
        <strain evidence="4">CGMCC 1.10118</strain>
    </source>
</reference>
<evidence type="ECO:0000256" key="2">
    <source>
        <dbReference type="SAM" id="Phobius"/>
    </source>
</evidence>
<dbReference type="STRING" id="660517.SAMN04487946_101572"/>
<keyword evidence="2" id="KW-1133">Transmembrane helix</keyword>
<keyword evidence="2" id="KW-0812">Transmembrane</keyword>
<dbReference type="InterPro" id="IPR027417">
    <property type="entry name" value="P-loop_NTPase"/>
</dbReference>
<feature type="transmembrane region" description="Helical" evidence="2">
    <location>
        <begin position="34"/>
        <end position="59"/>
    </location>
</feature>
<dbReference type="Proteomes" id="UP000199170">
    <property type="component" value="Unassembled WGS sequence"/>
</dbReference>
<accession>A0A1H3DJ60</accession>
<evidence type="ECO:0000313" key="4">
    <source>
        <dbReference type="Proteomes" id="UP000199170"/>
    </source>
</evidence>
<feature type="region of interest" description="Disordered" evidence="1">
    <location>
        <begin position="259"/>
        <end position="279"/>
    </location>
</feature>
<gene>
    <name evidence="3" type="ORF">SAMN04487946_101572</name>
</gene>
<dbReference type="PANTHER" id="PTHR30121:SF6">
    <property type="entry name" value="SLR6007 PROTEIN"/>
    <property type="match status" value="1"/>
</dbReference>